<evidence type="ECO:0000313" key="1">
    <source>
        <dbReference type="EMBL" id="KAK7024670.1"/>
    </source>
</evidence>
<dbReference type="Proteomes" id="UP001362999">
    <property type="component" value="Unassembled WGS sequence"/>
</dbReference>
<comment type="caution">
    <text evidence="1">The sequence shown here is derived from an EMBL/GenBank/DDBJ whole genome shotgun (WGS) entry which is preliminary data.</text>
</comment>
<accession>A0AAW0BEJ1</accession>
<proteinExistence type="predicted"/>
<protein>
    <submittedName>
        <fullName evidence="1">Uncharacterized protein</fullName>
    </submittedName>
</protein>
<dbReference type="EMBL" id="JAWWNJ010000034">
    <property type="protein sequence ID" value="KAK7024670.1"/>
    <property type="molecule type" value="Genomic_DNA"/>
</dbReference>
<reference evidence="1 2" key="1">
    <citation type="journal article" date="2024" name="J Genomics">
        <title>Draft genome sequencing and assembly of Favolaschia claudopus CIRM-BRFM 2984 isolated from oak limbs.</title>
        <authorList>
            <person name="Navarro D."/>
            <person name="Drula E."/>
            <person name="Chaduli D."/>
            <person name="Cazenave R."/>
            <person name="Ahrendt S."/>
            <person name="Wang J."/>
            <person name="Lipzen A."/>
            <person name="Daum C."/>
            <person name="Barry K."/>
            <person name="Grigoriev I.V."/>
            <person name="Favel A."/>
            <person name="Rosso M.N."/>
            <person name="Martin F."/>
        </authorList>
    </citation>
    <scope>NUCLEOTIDE SEQUENCE [LARGE SCALE GENOMIC DNA]</scope>
    <source>
        <strain evidence="1 2">CIRM-BRFM 2984</strain>
    </source>
</reference>
<dbReference type="AlphaFoldDB" id="A0AAW0BEJ1"/>
<organism evidence="1 2">
    <name type="scientific">Favolaschia claudopus</name>
    <dbReference type="NCBI Taxonomy" id="2862362"/>
    <lineage>
        <taxon>Eukaryota</taxon>
        <taxon>Fungi</taxon>
        <taxon>Dikarya</taxon>
        <taxon>Basidiomycota</taxon>
        <taxon>Agaricomycotina</taxon>
        <taxon>Agaricomycetes</taxon>
        <taxon>Agaricomycetidae</taxon>
        <taxon>Agaricales</taxon>
        <taxon>Marasmiineae</taxon>
        <taxon>Mycenaceae</taxon>
        <taxon>Favolaschia</taxon>
    </lineage>
</organism>
<name>A0AAW0BEJ1_9AGAR</name>
<sequence>MSAIALDRSKTAILAERLEELTEEAGCWWASVQSLMEHTDEAESTHPCGLFFGTVLGEYRGLYKRYVDIGLPKFYYPDTDDARYIGDAFERQYDNLKEFDLGVLMLFEDREGYYMRLVRGREDPPAPLGEIVILGLKARHIIGSDEYRMDVHSIVAMKL</sequence>
<keyword evidence="2" id="KW-1185">Reference proteome</keyword>
<evidence type="ECO:0000313" key="2">
    <source>
        <dbReference type="Proteomes" id="UP001362999"/>
    </source>
</evidence>
<gene>
    <name evidence="1" type="ORF">R3P38DRAFT_3193584</name>
</gene>